<evidence type="ECO:0000313" key="2">
    <source>
        <dbReference type="Proteomes" id="UP001280121"/>
    </source>
</evidence>
<keyword evidence="2" id="KW-1185">Reference proteome</keyword>
<accession>A0AAD9WMD6</accession>
<dbReference type="PANTHER" id="PTHR33710:SF77">
    <property type="entry name" value="DNASE I-LIKE SUPERFAMILY PROTEIN"/>
    <property type="match status" value="1"/>
</dbReference>
<dbReference type="EMBL" id="JANJYI010000009">
    <property type="protein sequence ID" value="KAK2636451.1"/>
    <property type="molecule type" value="Genomic_DNA"/>
</dbReference>
<dbReference type="InterPro" id="IPR036691">
    <property type="entry name" value="Endo/exonu/phosph_ase_sf"/>
</dbReference>
<evidence type="ECO:0008006" key="3">
    <source>
        <dbReference type="Google" id="ProtNLM"/>
    </source>
</evidence>
<dbReference type="Gene3D" id="3.60.10.10">
    <property type="entry name" value="Endonuclease/exonuclease/phosphatase"/>
    <property type="match status" value="1"/>
</dbReference>
<name>A0AAD9WMD6_9ROSI</name>
<reference evidence="1" key="1">
    <citation type="journal article" date="2023" name="Plant J.">
        <title>Genome sequences and population genomics provide insights into the demographic history, inbreeding, and mutation load of two 'living fossil' tree species of Dipteronia.</title>
        <authorList>
            <person name="Feng Y."/>
            <person name="Comes H.P."/>
            <person name="Chen J."/>
            <person name="Zhu S."/>
            <person name="Lu R."/>
            <person name="Zhang X."/>
            <person name="Li P."/>
            <person name="Qiu J."/>
            <person name="Olsen K.M."/>
            <person name="Qiu Y."/>
        </authorList>
    </citation>
    <scope>NUCLEOTIDE SEQUENCE</scope>
    <source>
        <strain evidence="1">KIB01</strain>
    </source>
</reference>
<dbReference type="SUPFAM" id="SSF56219">
    <property type="entry name" value="DNase I-like"/>
    <property type="match status" value="1"/>
</dbReference>
<organism evidence="1 2">
    <name type="scientific">Dipteronia dyeriana</name>
    <dbReference type="NCBI Taxonomy" id="168575"/>
    <lineage>
        <taxon>Eukaryota</taxon>
        <taxon>Viridiplantae</taxon>
        <taxon>Streptophyta</taxon>
        <taxon>Embryophyta</taxon>
        <taxon>Tracheophyta</taxon>
        <taxon>Spermatophyta</taxon>
        <taxon>Magnoliopsida</taxon>
        <taxon>eudicotyledons</taxon>
        <taxon>Gunneridae</taxon>
        <taxon>Pentapetalae</taxon>
        <taxon>rosids</taxon>
        <taxon>malvids</taxon>
        <taxon>Sapindales</taxon>
        <taxon>Sapindaceae</taxon>
        <taxon>Hippocastanoideae</taxon>
        <taxon>Acereae</taxon>
        <taxon>Dipteronia</taxon>
    </lineage>
</organism>
<evidence type="ECO:0000313" key="1">
    <source>
        <dbReference type="EMBL" id="KAK2636451.1"/>
    </source>
</evidence>
<comment type="caution">
    <text evidence="1">The sequence shown here is derived from an EMBL/GenBank/DDBJ whole genome shotgun (WGS) entry which is preliminary data.</text>
</comment>
<gene>
    <name evidence="1" type="ORF">Ddye_031243</name>
</gene>
<dbReference type="Proteomes" id="UP001280121">
    <property type="component" value="Unassembled WGS sequence"/>
</dbReference>
<dbReference type="PANTHER" id="PTHR33710">
    <property type="entry name" value="BNAC02G09200D PROTEIN"/>
    <property type="match status" value="1"/>
</dbReference>
<sequence>MSGFNEIISSDEKRGGKGYFSKTGFVDWISENKLVHMGFIGQKYTLMAIRGFNWDIWERLDRVLCSMEWMVLLGDGYVRHLPGVFSDHCPIMLCLHSFHRPRSYLKPFRFDDMWLKHEGFRSMVQNHWAPSLGSLPGKLQSLFNKIKMWNNDTLGCIF</sequence>
<dbReference type="AlphaFoldDB" id="A0AAD9WMD6"/>
<protein>
    <recommendedName>
        <fullName evidence="3">Endonuclease/exonuclease/phosphatase domain-containing protein</fullName>
    </recommendedName>
</protein>
<proteinExistence type="predicted"/>